<evidence type="ECO:0000259" key="1">
    <source>
        <dbReference type="PROSITE" id="PS50828"/>
    </source>
</evidence>
<dbReference type="Proteomes" id="UP000788426">
    <property type="component" value="Unassembled WGS sequence"/>
</dbReference>
<gene>
    <name evidence="2" type="ORF">KZO38_01465</name>
</gene>
<comment type="caution">
    <text evidence="2">The sequence shown here is derived from an EMBL/GenBank/DDBJ whole genome shotgun (WGS) entry which is preliminary data.</text>
</comment>
<dbReference type="InterPro" id="IPR002625">
    <property type="entry name" value="Smr_dom"/>
</dbReference>
<dbReference type="RefSeq" id="WP_219479213.1">
    <property type="nucleotide sequence ID" value="NZ_JAHXCT010000001.1"/>
</dbReference>
<protein>
    <submittedName>
        <fullName evidence="2">DUF2027 domain-containing protein</fullName>
    </submittedName>
</protein>
<organism evidence="2 3">
    <name type="scientific">Hoylesella nanceiensis</name>
    <dbReference type="NCBI Taxonomy" id="425941"/>
    <lineage>
        <taxon>Bacteria</taxon>
        <taxon>Pseudomonadati</taxon>
        <taxon>Bacteroidota</taxon>
        <taxon>Bacteroidia</taxon>
        <taxon>Bacteroidales</taxon>
        <taxon>Prevotellaceae</taxon>
        <taxon>Hoylesella</taxon>
    </lineage>
</organism>
<dbReference type="InterPro" id="IPR018598">
    <property type="entry name" value="DUF2027"/>
</dbReference>
<sequence>MKIGDKVRFLNEIGGGKIVAFKKNNIVLVEDEDGFEIPMQLNDIAIVQSDDYSTAKVIGATSTNKGETTDELDNRSIKSMLSQHEDGAIFDDPSVDYDPADREITFKEHIEERKGGNKISAYLAFLPLEEDFNNNTTFKCYLVNDSNYNINYSYLVAQEESWILRSVGIVEANTKIFIEDKSKDQLNDYAHVAVQLFAYKEGKNFLIKPTIDSRIRIDAVKFFKKNTFKENDFFDQDALLYTIVKDDVCPKTIVVEQENIVEEIKKNTESFNNTNVIITDSTSKGGKEQPSSIEKIKTDMKGNDIVVVDLHADALLETTAGMGSTDILNYQLNVFREKLKEYRRKKGQKIVFIHGKGEGILRNALINELRYKYKQNNVQDASFQEYGYGATQVTIK</sequence>
<evidence type="ECO:0000313" key="2">
    <source>
        <dbReference type="EMBL" id="MBW4768440.1"/>
    </source>
</evidence>
<name>A0ABS6YA40_9BACT</name>
<dbReference type="Pfam" id="PF09640">
    <property type="entry name" value="DUF2027"/>
    <property type="match status" value="1"/>
</dbReference>
<reference evidence="2 3" key="1">
    <citation type="submission" date="2021-07" db="EMBL/GenBank/DDBJ databases">
        <title>Genomic diversity and antimicrobial resistance of Prevotella spp. isolated from chronic lung disease airways.</title>
        <authorList>
            <person name="Webb K.A."/>
            <person name="Olagoke O.S."/>
            <person name="Baird T."/>
            <person name="Neill J."/>
            <person name="Pham A."/>
            <person name="Wells T.J."/>
            <person name="Ramsay K.A."/>
            <person name="Bell S.C."/>
            <person name="Sarovich D.S."/>
            <person name="Price E.P."/>
        </authorList>
    </citation>
    <scope>NUCLEOTIDE SEQUENCE [LARGE SCALE GENOMIC DNA]</scope>
    <source>
        <strain evidence="2 3">SCHI0011.S.12</strain>
    </source>
</reference>
<proteinExistence type="predicted"/>
<accession>A0ABS6YA40</accession>
<feature type="domain" description="Smr" evidence="1">
    <location>
        <begin position="326"/>
        <end position="396"/>
    </location>
</feature>
<dbReference type="Pfam" id="PF01713">
    <property type="entry name" value="Smr"/>
    <property type="match status" value="1"/>
</dbReference>
<keyword evidence="3" id="KW-1185">Reference proteome</keyword>
<evidence type="ECO:0000313" key="3">
    <source>
        <dbReference type="Proteomes" id="UP000788426"/>
    </source>
</evidence>
<dbReference type="PROSITE" id="PS50828">
    <property type="entry name" value="SMR"/>
    <property type="match status" value="1"/>
</dbReference>
<dbReference type="EMBL" id="JAHXCT010000001">
    <property type="protein sequence ID" value="MBW4768440.1"/>
    <property type="molecule type" value="Genomic_DNA"/>
</dbReference>